<feature type="domain" description="Putative zinc-finger" evidence="4">
    <location>
        <begin position="9"/>
        <end position="37"/>
    </location>
</feature>
<dbReference type="Pfam" id="PF13490">
    <property type="entry name" value="zf-HC2"/>
    <property type="match status" value="1"/>
</dbReference>
<keyword evidence="3" id="KW-0472">Membrane</keyword>
<feature type="transmembrane region" description="Helical" evidence="3">
    <location>
        <begin position="91"/>
        <end position="111"/>
    </location>
</feature>
<dbReference type="Gene3D" id="1.10.10.1320">
    <property type="entry name" value="Anti-sigma factor, zinc-finger domain"/>
    <property type="match status" value="1"/>
</dbReference>
<reference evidence="5" key="1">
    <citation type="journal article" date="2015" name="Genome Announc.">
        <title>Draft Genome Sequence of Thiostrepton-Producing Streptomyces azureus ATCC 14921.</title>
        <authorList>
            <person name="Sakihara K."/>
            <person name="Maeda J."/>
            <person name="Tashiro K."/>
            <person name="Fujino Y."/>
            <person name="Kuhara S."/>
            <person name="Ohshima T."/>
            <person name="Ogata S."/>
            <person name="Doi K."/>
        </authorList>
    </citation>
    <scope>NUCLEOTIDE SEQUENCE [LARGE SCALE GENOMIC DNA]</scope>
    <source>
        <strain evidence="5">ATCC14921</strain>
    </source>
</reference>
<proteinExistence type="predicted"/>
<evidence type="ECO:0000256" key="3">
    <source>
        <dbReference type="SAM" id="Phobius"/>
    </source>
</evidence>
<keyword evidence="1" id="KW-0805">Transcription regulation</keyword>
<accession>A0A0K8PXW9</accession>
<dbReference type="InterPro" id="IPR041916">
    <property type="entry name" value="Anti_sigma_zinc_sf"/>
</dbReference>
<dbReference type="AlphaFoldDB" id="A0A0K8PXW9"/>
<dbReference type="InterPro" id="IPR027383">
    <property type="entry name" value="Znf_put"/>
</dbReference>
<gene>
    <name evidence="5" type="ORF">SAZU_7649</name>
</gene>
<evidence type="ECO:0000259" key="4">
    <source>
        <dbReference type="Pfam" id="PF13490"/>
    </source>
</evidence>
<protein>
    <submittedName>
        <fullName evidence="5">Membrane protein</fullName>
    </submittedName>
</protein>
<organism evidence="5 6">
    <name type="scientific">Streptomyces azureus</name>
    <dbReference type="NCBI Taxonomy" id="146537"/>
    <lineage>
        <taxon>Bacteria</taxon>
        <taxon>Bacillati</taxon>
        <taxon>Actinomycetota</taxon>
        <taxon>Actinomycetes</taxon>
        <taxon>Kitasatosporales</taxon>
        <taxon>Streptomycetaceae</taxon>
        <taxon>Streptomyces</taxon>
    </lineage>
</organism>
<keyword evidence="3" id="KW-1133">Transmembrane helix</keyword>
<dbReference type="RefSeq" id="WP_059424054.1">
    <property type="nucleotide sequence ID" value="NZ_DF968478.1"/>
</dbReference>
<evidence type="ECO:0000256" key="2">
    <source>
        <dbReference type="ARBA" id="ARBA00023163"/>
    </source>
</evidence>
<keyword evidence="3" id="KW-0812">Transmembrane</keyword>
<keyword evidence="2" id="KW-0804">Transcription</keyword>
<evidence type="ECO:0000313" key="5">
    <source>
        <dbReference type="EMBL" id="GAP52770.1"/>
    </source>
</evidence>
<dbReference type="OrthoDB" id="5185837at2"/>
<evidence type="ECO:0000256" key="1">
    <source>
        <dbReference type="ARBA" id="ARBA00023015"/>
    </source>
</evidence>
<dbReference type="PATRIC" id="fig|146537.3.peg.8059"/>
<dbReference type="EMBL" id="DF968478">
    <property type="protein sequence ID" value="GAP52770.1"/>
    <property type="molecule type" value="Genomic_DNA"/>
</dbReference>
<keyword evidence="6" id="KW-1185">Reference proteome</keyword>
<dbReference type="Proteomes" id="UP000053859">
    <property type="component" value="Unassembled WGS sequence"/>
</dbReference>
<name>A0A0K8PXW9_STRAJ</name>
<evidence type="ECO:0000313" key="6">
    <source>
        <dbReference type="Proteomes" id="UP000053859"/>
    </source>
</evidence>
<sequence length="217" mass="23843">MRSLERHRDVGAYALGVLDEAEAFRFEDHLMECPRCAAEVTEFGPTTRQLMLYRRATPRFVHPTAQPGPRMLDRLLAEVATRRRAGRRRMLFALAASVVFAVSVPGVTMMARGSAEEPVRIAATDARSGVWAQVTVEDKASGSQVELKVKDAAGPRPCHLVIVGRDGTEETATSWHGPGHDTHPNTMMASSSMHPDETARYEVRSAAGEVLVRLQPQ</sequence>